<dbReference type="PRINTS" id="PR00038">
    <property type="entry name" value="HTHLUXR"/>
</dbReference>
<dbReference type="InterPro" id="IPR027417">
    <property type="entry name" value="P-loop_NTPase"/>
</dbReference>
<dbReference type="InterPro" id="IPR000792">
    <property type="entry name" value="Tscrpt_reg_LuxR_C"/>
</dbReference>
<evidence type="ECO:0000259" key="1">
    <source>
        <dbReference type="PROSITE" id="PS50043"/>
    </source>
</evidence>
<dbReference type="Gene3D" id="3.40.50.300">
    <property type="entry name" value="P-loop containing nucleotide triphosphate hydrolases"/>
    <property type="match status" value="1"/>
</dbReference>
<feature type="domain" description="HTH luxR-type" evidence="1">
    <location>
        <begin position="233"/>
        <end position="298"/>
    </location>
</feature>
<dbReference type="InterPro" id="IPR016032">
    <property type="entry name" value="Sig_transdc_resp-reg_C-effctor"/>
</dbReference>
<name>A0ABQ3XY18_9ACTN</name>
<accession>A0ABQ3XY18</accession>
<dbReference type="PROSITE" id="PS50043">
    <property type="entry name" value="HTH_LUXR_2"/>
    <property type="match status" value="1"/>
</dbReference>
<dbReference type="SUPFAM" id="SSF46894">
    <property type="entry name" value="C-terminal effector domain of the bipartite response regulators"/>
    <property type="match status" value="1"/>
</dbReference>
<dbReference type="InterPro" id="IPR036388">
    <property type="entry name" value="WH-like_DNA-bd_sf"/>
</dbReference>
<dbReference type="PROSITE" id="PS00622">
    <property type="entry name" value="HTH_LUXR_1"/>
    <property type="match status" value="1"/>
</dbReference>
<dbReference type="SMART" id="SM00421">
    <property type="entry name" value="HTH_LUXR"/>
    <property type="match status" value="1"/>
</dbReference>
<protein>
    <recommendedName>
        <fullName evidence="1">HTH luxR-type domain-containing protein</fullName>
    </recommendedName>
</protein>
<dbReference type="PANTHER" id="PTHR47691:SF3">
    <property type="entry name" value="HTH-TYPE TRANSCRIPTIONAL REGULATOR RV0890C-RELATED"/>
    <property type="match status" value="1"/>
</dbReference>
<dbReference type="Proteomes" id="UP000609879">
    <property type="component" value="Unassembled WGS sequence"/>
</dbReference>
<reference evidence="2 3" key="1">
    <citation type="submission" date="2021-01" db="EMBL/GenBank/DDBJ databases">
        <title>Whole genome shotgun sequence of Actinoplanes deccanensis NBRC 13994.</title>
        <authorList>
            <person name="Komaki H."/>
            <person name="Tamura T."/>
        </authorList>
    </citation>
    <scope>NUCLEOTIDE SEQUENCE [LARGE SCALE GENOMIC DNA]</scope>
    <source>
        <strain evidence="2 3">NBRC 13994</strain>
    </source>
</reference>
<dbReference type="PANTHER" id="PTHR47691">
    <property type="entry name" value="REGULATOR-RELATED"/>
    <property type="match status" value="1"/>
</dbReference>
<gene>
    <name evidence="2" type="ORF">Ade02nite_12730</name>
</gene>
<sequence length="298" mass="31527">MSFTGRFVGREADLAAVVRSLGTAPLVTLTGPGGAGKSTLAWRVAASSPGVRVADDGAGAAELLRSGARVVATAPGPLGLPGEVVHPVSGLDEAAAVQLFTDRARAAGRRIVAGPEVAAIGARLDGLPLAIELAARWARMLTPAEILAEVCRDRFALLDGLRQVIERDYRRLTVAEQHLAGRLAVHETAFDRETAGGSLRLLAALVDKSFVLPVPGEPARSRFRMLGSVRDFLARRHPPLTPRELQIARMVADGLTNREVAARLTVSVRTVESHLEHVRAKLGLRSRAQLGGWLAGVA</sequence>
<proteinExistence type="predicted"/>
<dbReference type="CDD" id="cd06170">
    <property type="entry name" value="LuxR_C_like"/>
    <property type="match status" value="1"/>
</dbReference>
<keyword evidence="3" id="KW-1185">Reference proteome</keyword>
<dbReference type="RefSeq" id="WP_203760581.1">
    <property type="nucleotide sequence ID" value="NZ_BAAABO010000006.1"/>
</dbReference>
<dbReference type="Gene3D" id="1.10.10.10">
    <property type="entry name" value="Winged helix-like DNA-binding domain superfamily/Winged helix DNA-binding domain"/>
    <property type="match status" value="1"/>
</dbReference>
<evidence type="ECO:0000313" key="3">
    <source>
        <dbReference type="Proteomes" id="UP000609879"/>
    </source>
</evidence>
<comment type="caution">
    <text evidence="2">The sequence shown here is derived from an EMBL/GenBank/DDBJ whole genome shotgun (WGS) entry which is preliminary data.</text>
</comment>
<evidence type="ECO:0000313" key="2">
    <source>
        <dbReference type="EMBL" id="GID72632.1"/>
    </source>
</evidence>
<dbReference type="Pfam" id="PF00196">
    <property type="entry name" value="GerE"/>
    <property type="match status" value="1"/>
</dbReference>
<organism evidence="2 3">
    <name type="scientific">Paractinoplanes deccanensis</name>
    <dbReference type="NCBI Taxonomy" id="113561"/>
    <lineage>
        <taxon>Bacteria</taxon>
        <taxon>Bacillati</taxon>
        <taxon>Actinomycetota</taxon>
        <taxon>Actinomycetes</taxon>
        <taxon>Micromonosporales</taxon>
        <taxon>Micromonosporaceae</taxon>
        <taxon>Paractinoplanes</taxon>
    </lineage>
</organism>
<dbReference type="EMBL" id="BOMI01000021">
    <property type="protein sequence ID" value="GID72632.1"/>
    <property type="molecule type" value="Genomic_DNA"/>
</dbReference>